<organism evidence="2 3">
    <name type="scientific">Atlanticothrix silvestris CENA357</name>
    <dbReference type="NCBI Taxonomy" id="1725252"/>
    <lineage>
        <taxon>Bacteria</taxon>
        <taxon>Bacillati</taxon>
        <taxon>Cyanobacteriota</taxon>
        <taxon>Cyanophyceae</taxon>
        <taxon>Nostocales</taxon>
        <taxon>Nodulariaceae</taxon>
        <taxon>Atlanticothrix</taxon>
        <taxon>Atlanticothrix silvestris</taxon>
    </lineage>
</organism>
<protein>
    <submittedName>
        <fullName evidence="2">Glycosyltransferase family 4 protein</fullName>
    </submittedName>
</protein>
<dbReference type="PANTHER" id="PTHR45947:SF3">
    <property type="entry name" value="SULFOQUINOVOSYL TRANSFERASE SQD2"/>
    <property type="match status" value="1"/>
</dbReference>
<dbReference type="PANTHER" id="PTHR45947">
    <property type="entry name" value="SULFOQUINOVOSYL TRANSFERASE SQD2"/>
    <property type="match status" value="1"/>
</dbReference>
<feature type="domain" description="Glycosyl transferase family 1" evidence="1">
    <location>
        <begin position="213"/>
        <end position="357"/>
    </location>
</feature>
<dbReference type="SUPFAM" id="SSF53756">
    <property type="entry name" value="UDP-Glycosyltransferase/glycogen phosphorylase"/>
    <property type="match status" value="1"/>
</dbReference>
<dbReference type="InterPro" id="IPR001296">
    <property type="entry name" value="Glyco_trans_1"/>
</dbReference>
<reference evidence="2 3" key="1">
    <citation type="journal article" date="2021" name="Int. J. Syst. Evol. Microbiol.">
        <title>Amazonocrinis nigriterrae gen. nov., sp. nov., Atlanticothrix silvestris gen. nov., sp. nov. and Dendronalium phyllosphericum gen. nov., sp. nov., nostocacean cyanobacteria from Brazilian environments.</title>
        <authorList>
            <person name="Alvarenga D.O."/>
            <person name="Andreote A.P.D."/>
            <person name="Branco L.H.Z."/>
            <person name="Delbaje E."/>
            <person name="Cruz R.B."/>
            <person name="Varani A.M."/>
            <person name="Fiore M.F."/>
        </authorList>
    </citation>
    <scope>NUCLEOTIDE SEQUENCE [LARGE SCALE GENOMIC DNA]</scope>
    <source>
        <strain evidence="2 3">CENA357</strain>
    </source>
</reference>
<dbReference type="InterPro" id="IPR050194">
    <property type="entry name" value="Glycosyltransferase_grp1"/>
</dbReference>
<dbReference type="EMBL" id="JAECZB010000020">
    <property type="protein sequence ID" value="MBH8552826.1"/>
    <property type="molecule type" value="Genomic_DNA"/>
</dbReference>
<evidence type="ECO:0000313" key="2">
    <source>
        <dbReference type="EMBL" id="MBH8552826.1"/>
    </source>
</evidence>
<evidence type="ECO:0000313" key="3">
    <source>
        <dbReference type="Proteomes" id="UP000599391"/>
    </source>
</evidence>
<dbReference type="GO" id="GO:0016757">
    <property type="term" value="F:glycosyltransferase activity"/>
    <property type="evidence" value="ECO:0007669"/>
    <property type="project" value="InterPro"/>
</dbReference>
<sequence>MRKLLILPGDCDVLGGTVVTLALLIKGFEQFNAAESLCVLVRTDSLIEKYLHQAGHKTCVKSIPAKHQVEFCTKALQWVNQQPLDYPLLLDNCNHRLLQLVLLRASLHLRLNNRPVFYFFHDLTLSYNYAGYLLRKLTFACLAPLSICNSHFTAKHVRRFQSDIRGIMYQPVDLTRFQRQVGSNPPPELQPILESGAKIILNPSRLNQPGGMNDKNLRSLIPVLSQLRASGHYFHCVIIGQDVSPTQIYTQELLQSAKKAGVVDYFTILPPKFAIEDYYNFADIVVTLAPREPFGRIVVEAIACGVPVVGSCTGGIGEILSHFAPEWMVDPNDALAAAQTIIHVTNNANTPEVLAKAKSWVEENCTIDKYTQKMMEITGLIPLTSKQKELSRVY</sequence>
<accession>A0A8J7HCD6</accession>
<dbReference type="Pfam" id="PF00534">
    <property type="entry name" value="Glycos_transf_1"/>
    <property type="match status" value="1"/>
</dbReference>
<dbReference type="AlphaFoldDB" id="A0A8J7HCD6"/>
<gene>
    <name evidence="2" type="ORF">I8751_10690</name>
</gene>
<evidence type="ECO:0000259" key="1">
    <source>
        <dbReference type="Pfam" id="PF00534"/>
    </source>
</evidence>
<dbReference type="CDD" id="cd03801">
    <property type="entry name" value="GT4_PimA-like"/>
    <property type="match status" value="1"/>
</dbReference>
<dbReference type="Gene3D" id="3.40.50.2000">
    <property type="entry name" value="Glycogen Phosphorylase B"/>
    <property type="match status" value="2"/>
</dbReference>
<keyword evidence="3" id="KW-1185">Reference proteome</keyword>
<comment type="caution">
    <text evidence="2">The sequence shown here is derived from an EMBL/GenBank/DDBJ whole genome shotgun (WGS) entry which is preliminary data.</text>
</comment>
<dbReference type="RefSeq" id="WP_214439129.1">
    <property type="nucleotide sequence ID" value="NZ_JAECZB010000020.1"/>
</dbReference>
<dbReference type="Proteomes" id="UP000599391">
    <property type="component" value="Unassembled WGS sequence"/>
</dbReference>
<proteinExistence type="predicted"/>
<name>A0A8J7HCD6_9CYAN</name>